<keyword evidence="2" id="KW-1185">Reference proteome</keyword>
<accession>A0ACC2ID57</accession>
<dbReference type="Proteomes" id="UP001153331">
    <property type="component" value="Unassembled WGS sequence"/>
</dbReference>
<name>A0ACC2ID57_9PLEO</name>
<sequence>MAIATLLSSTGLSVLLLALSSNIVTSSAMPSPNGITDILLPTPNITGGPVAEIQCYALPYGAVGVVSHLLTSWTIVWMAYGMIPIWPGHKIKHWKFDLFLALLALCTCIPVASITIHRCRLSWHFVLISIWKLVTSVTLACISIHRCILVRRSHKAQEQGAHHRLQNLDEDTSYRLYAGRTNRVFDHHNNNPQWRDNTHDGQGGRSRPKPSRTGQGKDNAPLWWLLLYLAGTIVGMVGLCSLLWTAFRDNKTVKHLTYGFAAPMAIIPLMVSIHWFIRHLERPDGGLRTLLSAYLKTFGCALVAFAAVFGFFSALYADLVLGAIADNLLGLPSADYAPLYWIWFFAKRLTLLSF</sequence>
<evidence type="ECO:0000313" key="2">
    <source>
        <dbReference type="Proteomes" id="UP001153331"/>
    </source>
</evidence>
<gene>
    <name evidence="1" type="ORF">OPT61_g4706</name>
</gene>
<protein>
    <submittedName>
        <fullName evidence="1">Uncharacterized protein</fullName>
    </submittedName>
</protein>
<reference evidence="1" key="1">
    <citation type="submission" date="2022-11" db="EMBL/GenBank/DDBJ databases">
        <title>Genome Sequence of Boeremia exigua.</title>
        <authorList>
            <person name="Buettner E."/>
        </authorList>
    </citation>
    <scope>NUCLEOTIDE SEQUENCE</scope>
    <source>
        <strain evidence="1">CU02</strain>
    </source>
</reference>
<comment type="caution">
    <text evidence="1">The sequence shown here is derived from an EMBL/GenBank/DDBJ whole genome shotgun (WGS) entry which is preliminary data.</text>
</comment>
<evidence type="ECO:0000313" key="1">
    <source>
        <dbReference type="EMBL" id="KAJ8113099.1"/>
    </source>
</evidence>
<organism evidence="1 2">
    <name type="scientific">Boeremia exigua</name>
    <dbReference type="NCBI Taxonomy" id="749465"/>
    <lineage>
        <taxon>Eukaryota</taxon>
        <taxon>Fungi</taxon>
        <taxon>Dikarya</taxon>
        <taxon>Ascomycota</taxon>
        <taxon>Pezizomycotina</taxon>
        <taxon>Dothideomycetes</taxon>
        <taxon>Pleosporomycetidae</taxon>
        <taxon>Pleosporales</taxon>
        <taxon>Pleosporineae</taxon>
        <taxon>Didymellaceae</taxon>
        <taxon>Boeremia</taxon>
    </lineage>
</organism>
<proteinExistence type="predicted"/>
<dbReference type="EMBL" id="JAPHNI010000276">
    <property type="protein sequence ID" value="KAJ8113099.1"/>
    <property type="molecule type" value="Genomic_DNA"/>
</dbReference>